<dbReference type="PANTHER" id="PTHR15910">
    <property type="entry name" value="ARCHAEMETZINCIN"/>
    <property type="match status" value="1"/>
</dbReference>
<evidence type="ECO:0000313" key="8">
    <source>
        <dbReference type="EMBL" id="CEM45597.1"/>
    </source>
</evidence>
<evidence type="ECO:0000256" key="7">
    <source>
        <dbReference type="SAM" id="MobiDB-lite"/>
    </source>
</evidence>
<reference evidence="8" key="1">
    <citation type="submission" date="2014-11" db="EMBL/GenBank/DDBJ databases">
        <authorList>
            <person name="Otto D Thomas"/>
            <person name="Naeem Raeece"/>
        </authorList>
    </citation>
    <scope>NUCLEOTIDE SEQUENCE</scope>
</reference>
<dbReference type="EMBL" id="CDMZ01003228">
    <property type="protein sequence ID" value="CEM45597.1"/>
    <property type="molecule type" value="Genomic_DNA"/>
</dbReference>
<feature type="compositionally biased region" description="Basic and acidic residues" evidence="7">
    <location>
        <begin position="42"/>
        <end position="52"/>
    </location>
</feature>
<dbReference type="SUPFAM" id="SSF55486">
    <property type="entry name" value="Metalloproteases ('zincins'), catalytic domain"/>
    <property type="match status" value="1"/>
</dbReference>
<evidence type="ECO:0000256" key="4">
    <source>
        <dbReference type="ARBA" id="ARBA00022801"/>
    </source>
</evidence>
<dbReference type="AlphaFoldDB" id="A0A0G4HN23"/>
<dbReference type="GO" id="GO:0046872">
    <property type="term" value="F:metal ion binding"/>
    <property type="evidence" value="ECO:0007669"/>
    <property type="project" value="UniProtKB-KW"/>
</dbReference>
<dbReference type="GO" id="GO:0006508">
    <property type="term" value="P:proteolysis"/>
    <property type="evidence" value="ECO:0007669"/>
    <property type="project" value="UniProtKB-KW"/>
</dbReference>
<sequence length="505" mass="57130">MSPRAKKRSRSPAIPWVRGFRPPTRQRGAEAVGFSSAGLDKSSGDEKGRGEECPPEFRVTVHFSLVPKPKSELDWLAQVNEDPQTYADFLEQCPWISKRKGSKVPPSWGFVSSGEYLQGRYPSGKVYVVCGGKQELARFEFAALLEYVRIFYKGLRVETLDSLLIEVDDRKAILVKKNGDGEIEKKKDLKFRRATESNHVQIEVDSVLRALRGPGVMPPDALCLLVLTPYDLFETQPDLFVAGMADGNARVGVFSFYRYDPHLSFSTEFWHDVCVEEEEEGEETGRGGREGAAKKKRRKETPPAGSKEGKGEKRGGGQPGDKGADNDGEEKGGEGGEGEKEDKGREEGRVQEDEDEEMGGQRDEKGEGQSDSEEGEEGEGDKEENTKEMERQKTLLERSSRLAVHELGHMLGLDHCVFFQCCMNGSGHLEEDFSQPHFLCPVCLRKVHRLCGFDVLTRYKDIFAFWEREFKQLWYCEQNELQWLKERIDYLESERAPRHGAQAER</sequence>
<keyword evidence="4" id="KW-0378">Hydrolase</keyword>
<evidence type="ECO:0000256" key="2">
    <source>
        <dbReference type="ARBA" id="ARBA00022670"/>
    </source>
</evidence>
<proteinExistence type="predicted"/>
<gene>
    <name evidence="8" type="ORF">Cvel_7586</name>
</gene>
<dbReference type="PANTHER" id="PTHR15910:SF1">
    <property type="entry name" value="ARCHAEMETZINCIN-2"/>
    <property type="match status" value="1"/>
</dbReference>
<dbReference type="VEuPathDB" id="CryptoDB:Cvel_7586"/>
<dbReference type="Gene3D" id="3.40.390.10">
    <property type="entry name" value="Collagenase (Catalytic Domain)"/>
    <property type="match status" value="1"/>
</dbReference>
<feature type="compositionally biased region" description="Basic and acidic residues" evidence="7">
    <location>
        <begin position="383"/>
        <end position="394"/>
    </location>
</feature>
<feature type="region of interest" description="Disordered" evidence="7">
    <location>
        <begin position="278"/>
        <end position="394"/>
    </location>
</feature>
<dbReference type="InterPro" id="IPR012962">
    <property type="entry name" value="Pept_M54_archaemetzincn"/>
</dbReference>
<feature type="compositionally biased region" description="Basic residues" evidence="7">
    <location>
        <begin position="1"/>
        <end position="10"/>
    </location>
</feature>
<feature type="compositionally biased region" description="Acidic residues" evidence="7">
    <location>
        <begin position="370"/>
        <end position="382"/>
    </location>
</feature>
<keyword evidence="6" id="KW-0482">Metalloprotease</keyword>
<name>A0A0G4HN23_9ALVE</name>
<dbReference type="GO" id="GO:0008237">
    <property type="term" value="F:metallopeptidase activity"/>
    <property type="evidence" value="ECO:0007669"/>
    <property type="project" value="UniProtKB-KW"/>
</dbReference>
<dbReference type="CDD" id="cd11375">
    <property type="entry name" value="Peptidase_M54"/>
    <property type="match status" value="1"/>
</dbReference>
<dbReference type="Pfam" id="PF07998">
    <property type="entry name" value="Peptidase_M54"/>
    <property type="match status" value="1"/>
</dbReference>
<evidence type="ECO:0000256" key="3">
    <source>
        <dbReference type="ARBA" id="ARBA00022723"/>
    </source>
</evidence>
<evidence type="ECO:0000256" key="1">
    <source>
        <dbReference type="ARBA" id="ARBA00001947"/>
    </source>
</evidence>
<feature type="compositionally biased region" description="Basic and acidic residues" evidence="7">
    <location>
        <begin position="322"/>
        <end position="351"/>
    </location>
</feature>
<feature type="compositionally biased region" description="Basic and acidic residues" evidence="7">
    <location>
        <begin position="359"/>
        <end position="368"/>
    </location>
</feature>
<keyword evidence="2" id="KW-0645">Protease</keyword>
<evidence type="ECO:0000256" key="5">
    <source>
        <dbReference type="ARBA" id="ARBA00022833"/>
    </source>
</evidence>
<protein>
    <submittedName>
        <fullName evidence="8">Uncharacterized protein</fullName>
    </submittedName>
</protein>
<keyword evidence="5" id="KW-0862">Zinc</keyword>
<organism evidence="8">
    <name type="scientific">Chromera velia CCMP2878</name>
    <dbReference type="NCBI Taxonomy" id="1169474"/>
    <lineage>
        <taxon>Eukaryota</taxon>
        <taxon>Sar</taxon>
        <taxon>Alveolata</taxon>
        <taxon>Colpodellida</taxon>
        <taxon>Chromeraceae</taxon>
        <taxon>Chromera</taxon>
    </lineage>
</organism>
<evidence type="ECO:0000256" key="6">
    <source>
        <dbReference type="ARBA" id="ARBA00023049"/>
    </source>
</evidence>
<dbReference type="InterPro" id="IPR024079">
    <property type="entry name" value="MetalloPept_cat_dom_sf"/>
</dbReference>
<accession>A0A0G4HN23</accession>
<keyword evidence="3" id="KW-0479">Metal-binding</keyword>
<feature type="compositionally biased region" description="Basic and acidic residues" evidence="7">
    <location>
        <begin position="283"/>
        <end position="293"/>
    </location>
</feature>
<feature type="region of interest" description="Disordered" evidence="7">
    <location>
        <begin position="1"/>
        <end position="53"/>
    </location>
</feature>
<comment type="cofactor">
    <cofactor evidence="1">
        <name>Zn(2+)</name>
        <dbReference type="ChEBI" id="CHEBI:29105"/>
    </cofactor>
</comment>